<dbReference type="SMART" id="SM00672">
    <property type="entry name" value="CAP10"/>
    <property type="match status" value="1"/>
</dbReference>
<dbReference type="PANTHER" id="PTHR12203">
    <property type="entry name" value="KDEL LYS-ASP-GLU-LEU CONTAINING - RELATED"/>
    <property type="match status" value="1"/>
</dbReference>
<comment type="function">
    <text evidence="6">Protein O-glucosyltransferase. Catalyzes the reaction that attaches glucose through an O-glycosidic linkage to a conserved serine residue found in the consensus sequence C-X-S-X-[PA]-C in epidermal growth factor-like repeats. Regulates Notch signaling by glucosylating Notch in the ER, glucosylation is required for the correct folding and cleavage of Notch.</text>
</comment>
<comment type="pathway">
    <text evidence="2">Protein modification; protein glycosylation.</text>
</comment>
<name>A0A8J2JPQ7_9HEXA</name>
<dbReference type="InterPro" id="IPR006598">
    <property type="entry name" value="CAP10"/>
</dbReference>
<dbReference type="OrthoDB" id="202415at2759"/>
<comment type="subcellular location">
    <subcellularLocation>
        <location evidence="1">Endoplasmic reticulum lumen</location>
    </subcellularLocation>
</comment>
<evidence type="ECO:0000256" key="3">
    <source>
        <dbReference type="ARBA" id="ARBA00010118"/>
    </source>
</evidence>
<keyword evidence="9" id="KW-1185">Reference proteome</keyword>
<keyword evidence="4" id="KW-0328">Glycosyltransferase</keyword>
<evidence type="ECO:0000256" key="5">
    <source>
        <dbReference type="ARBA" id="ARBA00022679"/>
    </source>
</evidence>
<evidence type="ECO:0000313" key="9">
    <source>
        <dbReference type="Proteomes" id="UP000708208"/>
    </source>
</evidence>
<keyword evidence="5" id="KW-0808">Transferase</keyword>
<dbReference type="EMBL" id="CAJVCH010103388">
    <property type="protein sequence ID" value="CAG7723869.1"/>
    <property type="molecule type" value="Genomic_DNA"/>
</dbReference>
<evidence type="ECO:0000313" key="8">
    <source>
        <dbReference type="EMBL" id="CAG7723869.1"/>
    </source>
</evidence>
<accession>A0A8J2JPQ7</accession>
<proteinExistence type="inferred from homology"/>
<evidence type="ECO:0000256" key="4">
    <source>
        <dbReference type="ARBA" id="ARBA00022676"/>
    </source>
</evidence>
<comment type="caution">
    <text evidence="8">The sequence shown here is derived from an EMBL/GenBank/DDBJ whole genome shotgun (WGS) entry which is preliminary data.</text>
</comment>
<feature type="domain" description="Glycosyl transferase CAP10" evidence="7">
    <location>
        <begin position="183"/>
        <end position="436"/>
    </location>
</feature>
<dbReference type="InterPro" id="IPR051091">
    <property type="entry name" value="O-Glucosyltr/Glycosyltrsf_90"/>
</dbReference>
<dbReference type="GO" id="GO:0006493">
    <property type="term" value="P:protein O-linked glycosylation"/>
    <property type="evidence" value="ECO:0007669"/>
    <property type="project" value="TreeGrafter"/>
</dbReference>
<dbReference type="GO" id="GO:0035251">
    <property type="term" value="F:UDP-glucosyltransferase activity"/>
    <property type="evidence" value="ECO:0007669"/>
    <property type="project" value="TreeGrafter"/>
</dbReference>
<dbReference type="GO" id="GO:0045747">
    <property type="term" value="P:positive regulation of Notch signaling pathway"/>
    <property type="evidence" value="ECO:0007669"/>
    <property type="project" value="TreeGrafter"/>
</dbReference>
<dbReference type="Pfam" id="PF05686">
    <property type="entry name" value="Glyco_transf_90"/>
    <property type="match status" value="1"/>
</dbReference>
<reference evidence="8" key="1">
    <citation type="submission" date="2021-06" db="EMBL/GenBank/DDBJ databases">
        <authorList>
            <person name="Hodson N. C."/>
            <person name="Mongue J. A."/>
            <person name="Jaron S. K."/>
        </authorList>
    </citation>
    <scope>NUCLEOTIDE SEQUENCE</scope>
</reference>
<dbReference type="Proteomes" id="UP000708208">
    <property type="component" value="Unassembled WGS sequence"/>
</dbReference>
<evidence type="ECO:0000256" key="1">
    <source>
        <dbReference type="ARBA" id="ARBA00004319"/>
    </source>
</evidence>
<evidence type="ECO:0000256" key="6">
    <source>
        <dbReference type="ARBA" id="ARBA00045690"/>
    </source>
</evidence>
<comment type="similarity">
    <text evidence="3">Belongs to the glycosyltransferase 90 family.</text>
</comment>
<gene>
    <name evidence="8" type="ORF">AFUS01_LOCUS12929</name>
</gene>
<protein>
    <recommendedName>
        <fullName evidence="7">Glycosyl transferase CAP10 domain-containing protein</fullName>
    </recommendedName>
</protein>
<dbReference type="PANTHER" id="PTHR12203:SF35">
    <property type="entry name" value="PROTEIN O-GLUCOSYLTRANSFERASE 1"/>
    <property type="match status" value="1"/>
</dbReference>
<dbReference type="GO" id="GO:0035252">
    <property type="term" value="F:UDP-xylosyltransferase activity"/>
    <property type="evidence" value="ECO:0007669"/>
    <property type="project" value="TreeGrafter"/>
</dbReference>
<evidence type="ECO:0000256" key="2">
    <source>
        <dbReference type="ARBA" id="ARBA00004922"/>
    </source>
</evidence>
<sequence>MNFRSGRKQIESVFIFCDAPSETLLSNDNIIDGGLLPLSEKELSFKCESTGEHDDSLVSSSFNAEASTYCSNSKGEKFAGSNRAEALRDEILKQEELYLSKLTTEDENPTQEGKHEDCSPYTKLISKDLKPFQSGITKDMIDEASARGILYQVLGGKLYRKRECNFPNRCSGIEHFLVEIAKSLPDTEFIVNISDWPQIPAWSRAVIPVFSFSKTSDYADITYPAWTFWEGGPAISICPKGIGRWDLIRKSLISTSKKIKWNKKQAVAFFRGSRTSNERDPLILLSRKNPHLVDAQYTKNQAWKSDRDTLNAPAAAEVSFEGHCAYKYLFNYRGVAASFRFKHLFLCNSLVFHVGEDWTEFFYPALIPWIHYVPVEKSAKEEDLRFLIQFFQANDDISSRIAARGYDFIVRNLKLSHVFCYWRELLSSYTKYVTYNVQKRGDVIPIS</sequence>
<dbReference type="AlphaFoldDB" id="A0A8J2JPQ7"/>
<evidence type="ECO:0000259" key="7">
    <source>
        <dbReference type="SMART" id="SM00672"/>
    </source>
</evidence>
<dbReference type="GO" id="GO:0005788">
    <property type="term" value="C:endoplasmic reticulum lumen"/>
    <property type="evidence" value="ECO:0007669"/>
    <property type="project" value="UniProtKB-SubCell"/>
</dbReference>
<organism evidence="8 9">
    <name type="scientific">Allacma fusca</name>
    <dbReference type="NCBI Taxonomy" id="39272"/>
    <lineage>
        <taxon>Eukaryota</taxon>
        <taxon>Metazoa</taxon>
        <taxon>Ecdysozoa</taxon>
        <taxon>Arthropoda</taxon>
        <taxon>Hexapoda</taxon>
        <taxon>Collembola</taxon>
        <taxon>Symphypleona</taxon>
        <taxon>Sminthuridae</taxon>
        <taxon>Allacma</taxon>
    </lineage>
</organism>